<dbReference type="PANTHER" id="PTHR10642:SF26">
    <property type="entry name" value="RIBONUCLEASE H1"/>
    <property type="match status" value="1"/>
</dbReference>
<keyword evidence="4" id="KW-0540">Nuclease</keyword>
<accession>A0ABP0CD10</accession>
<keyword evidence="5" id="KW-0479">Metal-binding</keyword>
<dbReference type="EMBL" id="CAWUHC010000080">
    <property type="protein sequence ID" value="CAK7229530.1"/>
    <property type="molecule type" value="Genomic_DNA"/>
</dbReference>
<keyword evidence="7" id="KW-0378">Hydrolase</keyword>
<evidence type="ECO:0000256" key="6">
    <source>
        <dbReference type="ARBA" id="ARBA00022759"/>
    </source>
</evidence>
<reference evidence="9 10" key="1">
    <citation type="submission" date="2024-01" db="EMBL/GenBank/DDBJ databases">
        <authorList>
            <person name="Allen C."/>
            <person name="Tagirdzhanova G."/>
        </authorList>
    </citation>
    <scope>NUCLEOTIDE SEQUENCE [LARGE SCALE GENOMIC DNA]</scope>
</reference>
<dbReference type="Pfam" id="PF00075">
    <property type="entry name" value="RNase_H"/>
    <property type="match status" value="1"/>
</dbReference>
<sequence>MPGSVKRFDWSYADECPENVFGPGYTHAHDECYRCVAPYNVEKFKRLVRDTDNHEILIYIDGACPNNGRESAQSGSGVVYRKDVVWQGGKDIVKYAGLSFAVEQFGLDGDRYKPTSNRAELRAALAALQCLDWENENVRSLVLATDSTYVVSGCTDWVRKWERNGWRLSNGLPVKNKDLWEAMSNEMESINDDGVDIKFWQIPRAWNVADALAKEGALKQQARCFRKRFGNASR</sequence>
<dbReference type="InterPro" id="IPR002156">
    <property type="entry name" value="RNaseH_domain"/>
</dbReference>
<comment type="caution">
    <text evidence="9">The sequence shown here is derived from an EMBL/GenBank/DDBJ whole genome shotgun (WGS) entry which is preliminary data.</text>
</comment>
<dbReference type="Proteomes" id="UP001642406">
    <property type="component" value="Unassembled WGS sequence"/>
</dbReference>
<dbReference type="Gene3D" id="3.30.420.10">
    <property type="entry name" value="Ribonuclease H-like superfamily/Ribonuclease H"/>
    <property type="match status" value="1"/>
</dbReference>
<proteinExistence type="inferred from homology"/>
<dbReference type="PROSITE" id="PS50879">
    <property type="entry name" value="RNASE_H_1"/>
    <property type="match status" value="1"/>
</dbReference>
<dbReference type="InterPro" id="IPR012337">
    <property type="entry name" value="RNaseH-like_sf"/>
</dbReference>
<name>A0ABP0CD10_9PEZI</name>
<keyword evidence="10" id="KW-1185">Reference proteome</keyword>
<comment type="catalytic activity">
    <reaction evidence="1">
        <text>Endonucleolytic cleavage to 5'-phosphomonoester.</text>
        <dbReference type="EC" id="3.1.26.4"/>
    </reaction>
</comment>
<organism evidence="9 10">
    <name type="scientific">Sporothrix bragantina</name>
    <dbReference type="NCBI Taxonomy" id="671064"/>
    <lineage>
        <taxon>Eukaryota</taxon>
        <taxon>Fungi</taxon>
        <taxon>Dikarya</taxon>
        <taxon>Ascomycota</taxon>
        <taxon>Pezizomycotina</taxon>
        <taxon>Sordariomycetes</taxon>
        <taxon>Sordariomycetidae</taxon>
        <taxon>Ophiostomatales</taxon>
        <taxon>Ophiostomataceae</taxon>
        <taxon>Sporothrix</taxon>
    </lineage>
</organism>
<evidence type="ECO:0000256" key="4">
    <source>
        <dbReference type="ARBA" id="ARBA00022722"/>
    </source>
</evidence>
<evidence type="ECO:0000259" key="8">
    <source>
        <dbReference type="PROSITE" id="PS50879"/>
    </source>
</evidence>
<evidence type="ECO:0000313" key="10">
    <source>
        <dbReference type="Proteomes" id="UP001642406"/>
    </source>
</evidence>
<keyword evidence="6" id="KW-0255">Endonuclease</keyword>
<dbReference type="SUPFAM" id="SSF53098">
    <property type="entry name" value="Ribonuclease H-like"/>
    <property type="match status" value="1"/>
</dbReference>
<evidence type="ECO:0000256" key="3">
    <source>
        <dbReference type="ARBA" id="ARBA00012180"/>
    </source>
</evidence>
<evidence type="ECO:0000256" key="2">
    <source>
        <dbReference type="ARBA" id="ARBA00005300"/>
    </source>
</evidence>
<dbReference type="InterPro" id="IPR050092">
    <property type="entry name" value="RNase_H"/>
</dbReference>
<dbReference type="EC" id="3.1.26.4" evidence="3"/>
<feature type="domain" description="RNase H type-1" evidence="8">
    <location>
        <begin position="52"/>
        <end position="218"/>
    </location>
</feature>
<dbReference type="InterPro" id="IPR036397">
    <property type="entry name" value="RNaseH_sf"/>
</dbReference>
<protein>
    <recommendedName>
        <fullName evidence="3">ribonuclease H</fullName>
        <ecNumber evidence="3">3.1.26.4</ecNumber>
    </recommendedName>
</protein>
<comment type="similarity">
    <text evidence="2">Belongs to the RNase H family.</text>
</comment>
<evidence type="ECO:0000256" key="7">
    <source>
        <dbReference type="ARBA" id="ARBA00022801"/>
    </source>
</evidence>
<dbReference type="CDD" id="cd13934">
    <property type="entry name" value="RNase_H_Dikarya_like"/>
    <property type="match status" value="1"/>
</dbReference>
<evidence type="ECO:0000256" key="5">
    <source>
        <dbReference type="ARBA" id="ARBA00022723"/>
    </source>
</evidence>
<gene>
    <name evidence="9" type="ORF">SBRCBS47491_007278</name>
</gene>
<evidence type="ECO:0000256" key="1">
    <source>
        <dbReference type="ARBA" id="ARBA00000077"/>
    </source>
</evidence>
<dbReference type="PANTHER" id="PTHR10642">
    <property type="entry name" value="RIBONUCLEASE H1"/>
    <property type="match status" value="1"/>
</dbReference>
<evidence type="ECO:0000313" key="9">
    <source>
        <dbReference type="EMBL" id="CAK7229530.1"/>
    </source>
</evidence>